<protein>
    <submittedName>
        <fullName evidence="2">Putative membrane protein YqiK</fullName>
    </submittedName>
</protein>
<comment type="caution">
    <text evidence="2">The sequence shown here is derived from an EMBL/GenBank/DDBJ whole genome shotgun (WGS) entry which is preliminary data.</text>
</comment>
<gene>
    <name evidence="2" type="ORF">HNO88_001629</name>
</gene>
<organism evidence="2 3">
    <name type="scientific">Novosphingobium chloroacetimidivorans</name>
    <dbReference type="NCBI Taxonomy" id="1428314"/>
    <lineage>
        <taxon>Bacteria</taxon>
        <taxon>Pseudomonadati</taxon>
        <taxon>Pseudomonadota</taxon>
        <taxon>Alphaproteobacteria</taxon>
        <taxon>Sphingomonadales</taxon>
        <taxon>Sphingomonadaceae</taxon>
        <taxon>Novosphingobium</taxon>
    </lineage>
</organism>
<evidence type="ECO:0000256" key="1">
    <source>
        <dbReference type="SAM" id="MobiDB-lite"/>
    </source>
</evidence>
<dbReference type="EMBL" id="JACHLR010000005">
    <property type="protein sequence ID" value="MBB4858310.1"/>
    <property type="molecule type" value="Genomic_DNA"/>
</dbReference>
<dbReference type="AlphaFoldDB" id="A0A7W7K8Q4"/>
<accession>A0A7W7K8Q4</accession>
<dbReference type="Proteomes" id="UP000555448">
    <property type="component" value="Unassembled WGS sequence"/>
</dbReference>
<name>A0A7W7K8Q4_9SPHN</name>
<keyword evidence="3" id="KW-1185">Reference proteome</keyword>
<dbReference type="RefSeq" id="WP_184243859.1">
    <property type="nucleotide sequence ID" value="NZ_JACHLR010000005.1"/>
</dbReference>
<evidence type="ECO:0000313" key="2">
    <source>
        <dbReference type="EMBL" id="MBB4858310.1"/>
    </source>
</evidence>
<sequence>MRRFSSELGRSKVLMSRTFFKSTLIACTALLAACDGPHEQAGEKADAAAGAQQGPFDSGPSESIGEAQDRVEEDQARAVDARADAAEAKADQARETAEQKADALEKQADAIRDAGKQSAETLDKQAEAIRGKK</sequence>
<feature type="region of interest" description="Disordered" evidence="1">
    <location>
        <begin position="38"/>
        <end position="133"/>
    </location>
</feature>
<reference evidence="2 3" key="1">
    <citation type="submission" date="2020-08" db="EMBL/GenBank/DDBJ databases">
        <title>Functional genomics of gut bacteria from endangered species of beetles.</title>
        <authorList>
            <person name="Carlos-Shanley C."/>
        </authorList>
    </citation>
    <scope>NUCLEOTIDE SEQUENCE [LARGE SCALE GENOMIC DNA]</scope>
    <source>
        <strain evidence="2 3">S00245</strain>
    </source>
</reference>
<feature type="compositionally biased region" description="Basic and acidic residues" evidence="1">
    <location>
        <begin position="67"/>
        <end position="133"/>
    </location>
</feature>
<proteinExistence type="predicted"/>
<evidence type="ECO:0000313" key="3">
    <source>
        <dbReference type="Proteomes" id="UP000555448"/>
    </source>
</evidence>
<dbReference type="PROSITE" id="PS51257">
    <property type="entry name" value="PROKAR_LIPOPROTEIN"/>
    <property type="match status" value="1"/>
</dbReference>